<gene>
    <name evidence="1" type="ORF">N7G274_001609</name>
</gene>
<dbReference type="Proteomes" id="UP001590950">
    <property type="component" value="Unassembled WGS sequence"/>
</dbReference>
<dbReference type="EMBL" id="JBEFKJ010000004">
    <property type="protein sequence ID" value="KAL2046162.1"/>
    <property type="molecule type" value="Genomic_DNA"/>
</dbReference>
<sequence length="316" mass="36112">MSSHNSQPGVGNAHPASLLGSLPQELLEPIYILSENVDLPLVNRHFHESLTNSFIRVKFCAKVLYYGRKHEGFYFPDHLGLSSLQTQIFQHKWFSDSLAKKVEKEVIRLQRGNERANRLKGGKRMPRLLPNDRVQVAPGTAFPKELLRGPWTPGKVKLCYRLSRWGVNVAPKQALSQGMIDAIAERNISAVRLLHNKLRLPFEPHHFKLAVVNGCDKVIVETMVQANANPRRGYKFISWDDPDVIQTARGMMGDGDQQGLWLLNLMHSKGKSLFQDKYGPGGWACEEYTWYSRTFFTLGWRLLEHLQYASLQHPDE</sequence>
<protein>
    <recommendedName>
        <fullName evidence="3">F-box domain-containing protein</fullName>
    </recommendedName>
</protein>
<evidence type="ECO:0000313" key="2">
    <source>
        <dbReference type="Proteomes" id="UP001590950"/>
    </source>
</evidence>
<comment type="caution">
    <text evidence="1">The sequence shown here is derived from an EMBL/GenBank/DDBJ whole genome shotgun (WGS) entry which is preliminary data.</text>
</comment>
<evidence type="ECO:0008006" key="3">
    <source>
        <dbReference type="Google" id="ProtNLM"/>
    </source>
</evidence>
<evidence type="ECO:0000313" key="1">
    <source>
        <dbReference type="EMBL" id="KAL2046162.1"/>
    </source>
</evidence>
<reference evidence="1 2" key="1">
    <citation type="submission" date="2024-09" db="EMBL/GenBank/DDBJ databases">
        <title>Rethinking Asexuality: The Enigmatic Case of Functional Sexual Genes in Lepraria (Stereocaulaceae).</title>
        <authorList>
            <person name="Doellman M."/>
            <person name="Sun Y."/>
            <person name="Barcenas-Pena A."/>
            <person name="Lumbsch H.T."/>
            <person name="Grewe F."/>
        </authorList>
    </citation>
    <scope>NUCLEOTIDE SEQUENCE [LARGE SCALE GENOMIC DNA]</scope>
    <source>
        <strain evidence="1 2">Mercado 3170</strain>
    </source>
</reference>
<keyword evidence="2" id="KW-1185">Reference proteome</keyword>
<organism evidence="1 2">
    <name type="scientific">Stereocaulon virgatum</name>
    <dbReference type="NCBI Taxonomy" id="373712"/>
    <lineage>
        <taxon>Eukaryota</taxon>
        <taxon>Fungi</taxon>
        <taxon>Dikarya</taxon>
        <taxon>Ascomycota</taxon>
        <taxon>Pezizomycotina</taxon>
        <taxon>Lecanoromycetes</taxon>
        <taxon>OSLEUM clade</taxon>
        <taxon>Lecanoromycetidae</taxon>
        <taxon>Lecanorales</taxon>
        <taxon>Lecanorineae</taxon>
        <taxon>Stereocaulaceae</taxon>
        <taxon>Stereocaulon</taxon>
    </lineage>
</organism>
<proteinExistence type="predicted"/>
<accession>A0ABR4AK68</accession>
<name>A0ABR4AK68_9LECA</name>